<dbReference type="Pfam" id="PF13020">
    <property type="entry name" value="NOV_C"/>
    <property type="match status" value="1"/>
</dbReference>
<evidence type="ECO:0000313" key="5">
    <source>
        <dbReference type="Proteomes" id="UP000477779"/>
    </source>
</evidence>
<evidence type="ECO:0000313" key="3">
    <source>
        <dbReference type="EMBL" id="QGL48815.1"/>
    </source>
</evidence>
<dbReference type="EMBL" id="CP045309">
    <property type="protein sequence ID" value="QGL48815.1"/>
    <property type="molecule type" value="Genomic_DNA"/>
</dbReference>
<keyword evidence="4" id="KW-1185">Reference proteome</keyword>
<dbReference type="Proteomes" id="UP000477779">
    <property type="component" value="Unassembled WGS sequence"/>
</dbReference>
<reference evidence="2 5" key="2">
    <citation type="submission" date="2020-02" db="EMBL/GenBank/DDBJ databases">
        <title>WGS of Micromonospora spp. isolated from hot spring.</title>
        <authorList>
            <person name="Thawai C."/>
        </authorList>
    </citation>
    <scope>NUCLEOTIDE SEQUENCE [LARGE SCALE GENOMIC DNA]</scope>
    <source>
        <strain evidence="2 5">TMS7</strain>
    </source>
</reference>
<organism evidence="2 5">
    <name type="scientific">Micromonospora terminaliae</name>
    <dbReference type="NCBI Taxonomy" id="1914461"/>
    <lineage>
        <taxon>Bacteria</taxon>
        <taxon>Bacillati</taxon>
        <taxon>Actinomycetota</taxon>
        <taxon>Actinomycetes</taxon>
        <taxon>Micromonosporales</taxon>
        <taxon>Micromonosporaceae</taxon>
        <taxon>Micromonospora</taxon>
    </lineage>
</organism>
<sequence>MAINEWWHSDPAERYWMEITDRTDLGADLHAPQVDDAGREYWSYALVTAVQPGDVVLHWHKSLLGAPGIVGYSTAAEGPEEDEILWASQGTYGRTRPLAGPEPSWRYALTGYTALARPVTQDAFRKAEGKLRRIKEQLEIRHPGSLYFPFAFSDKRPVRAAQGYLVKLPAAVISAVPELKQVPQVDQGRIPRQRPASSELAVAARKRRGAGYLRDEVVRLAIERHAVDWALRHYSSRGYDVKDVGSTKSYDVLAVTEQRELHIEVKGSSGDADAVELTFNEVEHASATDTHLIVVDHIDWRRLPDGAVETSGGRVRVWESWVPAQASLKPTRYRYRLPKSGARRYSH</sequence>
<proteinExistence type="predicted"/>
<dbReference type="AlphaFoldDB" id="A0AAJ2ZGA5"/>
<dbReference type="EMBL" id="JAAHBZ010000006">
    <property type="protein sequence ID" value="NES29190.1"/>
    <property type="molecule type" value="Genomic_DNA"/>
</dbReference>
<accession>A0AAJ2ZGA5</accession>
<dbReference type="RefSeq" id="WP_154228109.1">
    <property type="nucleotide sequence ID" value="NZ_CP045309.1"/>
</dbReference>
<reference evidence="3 4" key="1">
    <citation type="submission" date="2019-10" db="EMBL/GenBank/DDBJ databases">
        <title>Genome Sequence of Micromonospora terminaliae DSM 101760.</title>
        <authorList>
            <person name="Guo L."/>
        </authorList>
    </citation>
    <scope>NUCLEOTIDE SEQUENCE [LARGE SCALE GENOMIC DNA]</scope>
    <source>
        <strain evidence="3 4">DSM 101760</strain>
    </source>
</reference>
<evidence type="ECO:0000313" key="4">
    <source>
        <dbReference type="Proteomes" id="UP000402241"/>
    </source>
</evidence>
<evidence type="ECO:0000259" key="1">
    <source>
        <dbReference type="Pfam" id="PF13020"/>
    </source>
</evidence>
<evidence type="ECO:0000313" key="2">
    <source>
        <dbReference type="EMBL" id="NES29190.1"/>
    </source>
</evidence>
<feature type="domain" description="Protein NO VEIN C-terminal" evidence="1">
    <location>
        <begin position="222"/>
        <end position="287"/>
    </location>
</feature>
<name>A0AAJ2ZGA5_9ACTN</name>
<gene>
    <name evidence="2" type="ORF">G3561_16765</name>
    <name evidence="3" type="ORF">GCE86_18410</name>
</gene>
<protein>
    <submittedName>
        <fullName evidence="2">DUF3883 domain-containing protein</fullName>
    </submittedName>
</protein>
<dbReference type="InterPro" id="IPR024975">
    <property type="entry name" value="NOV_C"/>
</dbReference>
<dbReference type="Proteomes" id="UP000402241">
    <property type="component" value="Chromosome"/>
</dbReference>